<dbReference type="Proteomes" id="UP001187192">
    <property type="component" value="Unassembled WGS sequence"/>
</dbReference>
<dbReference type="EMBL" id="BTGU01000098">
    <property type="protein sequence ID" value="GMN60350.1"/>
    <property type="molecule type" value="Genomic_DNA"/>
</dbReference>
<comment type="caution">
    <text evidence="1">The sequence shown here is derived from an EMBL/GenBank/DDBJ whole genome shotgun (WGS) entry which is preliminary data.</text>
</comment>
<organism evidence="1 2">
    <name type="scientific">Ficus carica</name>
    <name type="common">Common fig</name>
    <dbReference type="NCBI Taxonomy" id="3494"/>
    <lineage>
        <taxon>Eukaryota</taxon>
        <taxon>Viridiplantae</taxon>
        <taxon>Streptophyta</taxon>
        <taxon>Embryophyta</taxon>
        <taxon>Tracheophyta</taxon>
        <taxon>Spermatophyta</taxon>
        <taxon>Magnoliopsida</taxon>
        <taxon>eudicotyledons</taxon>
        <taxon>Gunneridae</taxon>
        <taxon>Pentapetalae</taxon>
        <taxon>rosids</taxon>
        <taxon>fabids</taxon>
        <taxon>Rosales</taxon>
        <taxon>Moraceae</taxon>
        <taxon>Ficeae</taxon>
        <taxon>Ficus</taxon>
    </lineage>
</organism>
<reference evidence="1" key="1">
    <citation type="submission" date="2023-07" db="EMBL/GenBank/DDBJ databases">
        <title>draft genome sequence of fig (Ficus carica).</title>
        <authorList>
            <person name="Takahashi T."/>
            <person name="Nishimura K."/>
        </authorList>
    </citation>
    <scope>NUCLEOTIDE SEQUENCE</scope>
</reference>
<keyword evidence="2" id="KW-1185">Reference proteome</keyword>
<protein>
    <submittedName>
        <fullName evidence="1">Uncharacterized protein</fullName>
    </submittedName>
</protein>
<evidence type="ECO:0000313" key="1">
    <source>
        <dbReference type="EMBL" id="GMN60350.1"/>
    </source>
</evidence>
<proteinExistence type="predicted"/>
<dbReference type="AlphaFoldDB" id="A0AA88J2F6"/>
<gene>
    <name evidence="1" type="ORF">TIFTF001_029441</name>
</gene>
<sequence>MKTKRAIEWGARSGCSPKGLPEGTLMLKSDMGLRKKCREMIVVVGGKSVGRNPKGRSPLESVSPLLLLVRAPLMEDYREWGGMVAMDPKCWEPPSLMSGGIYRDVEGRAVDGEMS</sequence>
<name>A0AA88J2F6_FICCA</name>
<accession>A0AA88J2F6</accession>
<evidence type="ECO:0000313" key="2">
    <source>
        <dbReference type="Proteomes" id="UP001187192"/>
    </source>
</evidence>